<evidence type="ECO:0000313" key="2">
    <source>
        <dbReference type="EMBL" id="MET3615776.1"/>
    </source>
</evidence>
<dbReference type="InterPro" id="IPR023631">
    <property type="entry name" value="Amidase_dom"/>
</dbReference>
<organism evidence="2 3">
    <name type="scientific">Rhizobium aquaticum</name>
    <dbReference type="NCBI Taxonomy" id="1549636"/>
    <lineage>
        <taxon>Bacteria</taxon>
        <taxon>Pseudomonadati</taxon>
        <taxon>Pseudomonadota</taxon>
        <taxon>Alphaproteobacteria</taxon>
        <taxon>Hyphomicrobiales</taxon>
        <taxon>Rhizobiaceae</taxon>
        <taxon>Rhizobium/Agrobacterium group</taxon>
        <taxon>Rhizobium</taxon>
    </lineage>
</organism>
<gene>
    <name evidence="2" type="ORF">ABID16_004123</name>
</gene>
<name>A0ABV2J675_9HYPH</name>
<proteinExistence type="predicted"/>
<comment type="caution">
    <text evidence="2">The sequence shown here is derived from an EMBL/GenBank/DDBJ whole genome shotgun (WGS) entry which is preliminary data.</text>
</comment>
<sequence length="492" mass="52156">MSKTTAPHWWTATETLAALRSRRIGAVELLTHMVERHERLGARINAVIETQIDLATSTARAVDNGDVAGPLAGLPMTIKDTYEVDGFGCRAGIPELKDYRSARDADAVQRLRRAGAVFWGKTNVPLAAADHQSYNSIFGVTNNPWDFGRSPGGSSGGSAAALAAGFTGLELGSDIGGSIRVPSHFCGVWGHKPSYGIVSQRGQVPPNPGALVQSPLAVCGPMARSTADLTMALDILAGAAPGEAWTLNLPAARGKSLKDFRVAIWCGSYPVDPEYHQAISAFGRALAAEGAKVVELTQAPDALPGDEDLYISLLFAVIGGELGGADLSEYDEAAAKYPADSVAGRAARGVRSSTSDFFALRERQAHHIAKWNQWFESFDILICPVAMTQAFPHQNKDGDGPIPSMARTLRVGNGERPYLENLLWSGVATLAHLPATARPLPWQVAGLPAGIQIIGPSYGDRTTLAFSALCDEIFGTFTPPPALLPDVLQGQN</sequence>
<protein>
    <submittedName>
        <fullName evidence="2">Amidase</fullName>
        <ecNumber evidence="2">3.5.1.4</ecNumber>
    </submittedName>
</protein>
<dbReference type="InterPro" id="IPR052739">
    <property type="entry name" value="FAAH2"/>
</dbReference>
<evidence type="ECO:0000313" key="3">
    <source>
        <dbReference type="Proteomes" id="UP001549047"/>
    </source>
</evidence>
<dbReference type="InterPro" id="IPR036928">
    <property type="entry name" value="AS_sf"/>
</dbReference>
<evidence type="ECO:0000259" key="1">
    <source>
        <dbReference type="Pfam" id="PF01425"/>
    </source>
</evidence>
<keyword evidence="2" id="KW-0378">Hydrolase</keyword>
<dbReference type="EC" id="3.5.1.4" evidence="2"/>
<dbReference type="PANTHER" id="PTHR43372:SF4">
    <property type="entry name" value="FATTY-ACID AMIDE HYDROLASE 2"/>
    <property type="match status" value="1"/>
</dbReference>
<feature type="domain" description="Amidase" evidence="1">
    <location>
        <begin position="28"/>
        <end position="464"/>
    </location>
</feature>
<dbReference type="EMBL" id="JBEPMB010000009">
    <property type="protein sequence ID" value="MET3615776.1"/>
    <property type="molecule type" value="Genomic_DNA"/>
</dbReference>
<accession>A0ABV2J675</accession>
<keyword evidence="3" id="KW-1185">Reference proteome</keyword>
<dbReference type="Gene3D" id="3.90.1300.10">
    <property type="entry name" value="Amidase signature (AS) domain"/>
    <property type="match status" value="1"/>
</dbReference>
<dbReference type="Pfam" id="PF01425">
    <property type="entry name" value="Amidase"/>
    <property type="match status" value="1"/>
</dbReference>
<dbReference type="GO" id="GO:0004040">
    <property type="term" value="F:amidase activity"/>
    <property type="evidence" value="ECO:0007669"/>
    <property type="project" value="UniProtKB-EC"/>
</dbReference>
<dbReference type="SUPFAM" id="SSF75304">
    <property type="entry name" value="Amidase signature (AS) enzymes"/>
    <property type="match status" value="1"/>
</dbReference>
<dbReference type="Proteomes" id="UP001549047">
    <property type="component" value="Unassembled WGS sequence"/>
</dbReference>
<dbReference type="PANTHER" id="PTHR43372">
    <property type="entry name" value="FATTY-ACID AMIDE HYDROLASE"/>
    <property type="match status" value="1"/>
</dbReference>
<reference evidence="2 3" key="1">
    <citation type="submission" date="2024-06" db="EMBL/GenBank/DDBJ databases">
        <title>Genomic Encyclopedia of Type Strains, Phase IV (KMG-IV): sequencing the most valuable type-strain genomes for metagenomic binning, comparative biology and taxonomic classification.</title>
        <authorList>
            <person name="Goeker M."/>
        </authorList>
    </citation>
    <scope>NUCLEOTIDE SEQUENCE [LARGE SCALE GENOMIC DNA]</scope>
    <source>
        <strain evidence="2 3">DSM 29780</strain>
    </source>
</reference>
<dbReference type="RefSeq" id="WP_354558242.1">
    <property type="nucleotide sequence ID" value="NZ_JBEPMB010000009.1"/>
</dbReference>
<dbReference type="PIRSF" id="PIRSF001221">
    <property type="entry name" value="Amidase_fungi"/>
    <property type="match status" value="1"/>
</dbReference>